<feature type="non-terminal residue" evidence="1">
    <location>
        <position position="1"/>
    </location>
</feature>
<reference evidence="1" key="1">
    <citation type="journal article" date="2014" name="Front. Microbiol.">
        <title>High frequency of phylogenetically diverse reductive dehalogenase-homologous genes in deep subseafloor sedimentary metagenomes.</title>
        <authorList>
            <person name="Kawai M."/>
            <person name="Futagami T."/>
            <person name="Toyoda A."/>
            <person name="Takaki Y."/>
            <person name="Nishi S."/>
            <person name="Hori S."/>
            <person name="Arai W."/>
            <person name="Tsubouchi T."/>
            <person name="Morono Y."/>
            <person name="Uchiyama I."/>
            <person name="Ito T."/>
            <person name="Fujiyama A."/>
            <person name="Inagaki F."/>
            <person name="Takami H."/>
        </authorList>
    </citation>
    <scope>NUCLEOTIDE SEQUENCE</scope>
    <source>
        <strain evidence="1">Expedition CK06-06</strain>
    </source>
</reference>
<dbReference type="AlphaFoldDB" id="X1J3Y8"/>
<name>X1J3Y8_9ZZZZ</name>
<gene>
    <name evidence="1" type="ORF">S03H2_63996</name>
</gene>
<accession>X1J3Y8</accession>
<evidence type="ECO:0000313" key="1">
    <source>
        <dbReference type="EMBL" id="GAH88702.1"/>
    </source>
</evidence>
<sequence>EEGTVPDGHEGMIVSIAVSSQDQVTMYLNRDGKQYYENGLNCGGLSSIGEEEAEVYGVDKEVFLGVRIKEKGKWKLQFVSSAGTPTISWRLRVRHFKKGS</sequence>
<organism evidence="1">
    <name type="scientific">marine sediment metagenome</name>
    <dbReference type="NCBI Taxonomy" id="412755"/>
    <lineage>
        <taxon>unclassified sequences</taxon>
        <taxon>metagenomes</taxon>
        <taxon>ecological metagenomes</taxon>
    </lineage>
</organism>
<proteinExistence type="predicted"/>
<protein>
    <submittedName>
        <fullName evidence="1">Uncharacterized protein</fullName>
    </submittedName>
</protein>
<dbReference type="EMBL" id="BARU01041517">
    <property type="protein sequence ID" value="GAH88702.1"/>
    <property type="molecule type" value="Genomic_DNA"/>
</dbReference>
<comment type="caution">
    <text evidence="1">The sequence shown here is derived from an EMBL/GenBank/DDBJ whole genome shotgun (WGS) entry which is preliminary data.</text>
</comment>